<organism evidence="2 3">
    <name type="scientific">Klebsiella phage vB_KpnP_NahiliMali</name>
    <dbReference type="NCBI Taxonomy" id="2591373"/>
    <lineage>
        <taxon>Viruses</taxon>
        <taxon>Duplodnaviria</taxon>
        <taxon>Heunggongvirae</taxon>
        <taxon>Uroviricota</taxon>
        <taxon>Caudoviricetes</taxon>
        <taxon>Autographivirales</taxon>
        <taxon>Autotranscriptaviridae</taxon>
        <taxon>Studiervirinae</taxon>
        <taxon>Ningirsuvirus</taxon>
        <taxon>Ningirsuvirus nahilimali</taxon>
    </lineage>
</organism>
<protein>
    <submittedName>
        <fullName evidence="2">Uncharacterized protein</fullName>
    </submittedName>
</protein>
<evidence type="ECO:0000256" key="1">
    <source>
        <dbReference type="SAM" id="Phobius"/>
    </source>
</evidence>
<accession>A0A5B9NKV1</accession>
<keyword evidence="1" id="KW-0812">Transmembrane</keyword>
<name>A0A5B9NKV1_9CAUD</name>
<keyword evidence="1" id="KW-0472">Membrane</keyword>
<evidence type="ECO:0000313" key="3">
    <source>
        <dbReference type="Proteomes" id="UP000324182"/>
    </source>
</evidence>
<reference evidence="2 3" key="1">
    <citation type="submission" date="2019-04" db="EMBL/GenBank/DDBJ databases">
        <authorList>
            <person name="Foster K.K."/>
            <person name="Sharma R."/>
            <person name="Thurgood T.L."/>
            <person name="Kruger J.L."/>
            <person name="Loertscher E."/>
            <person name="Arens D.K."/>
            <person name="Thompson D.W."/>
            <person name="Johnson L."/>
            <person name="Walker J."/>
            <person name="Casjens S."/>
            <person name="Grose J.H."/>
        </authorList>
    </citation>
    <scope>NUCLEOTIDE SEQUENCE [LARGE SCALE GENOMIC DNA]</scope>
</reference>
<sequence>MIALEISEKSFFGALITFIKYLFVNKVYLWVPPPVDDDDTEDTP</sequence>
<gene>
    <name evidence="2" type="ORF">NAHI_6</name>
</gene>
<feature type="transmembrane region" description="Helical" evidence="1">
    <location>
        <begin position="12"/>
        <end position="31"/>
    </location>
</feature>
<evidence type="ECO:0000313" key="2">
    <source>
        <dbReference type="EMBL" id="QEG13342.1"/>
    </source>
</evidence>
<proteinExistence type="predicted"/>
<keyword evidence="1" id="KW-1133">Transmembrane helix</keyword>
<keyword evidence="3" id="KW-1185">Reference proteome</keyword>
<dbReference type="Proteomes" id="UP000324182">
    <property type="component" value="Segment"/>
</dbReference>
<dbReference type="EMBL" id="MN013085">
    <property type="protein sequence ID" value="QEG13342.1"/>
    <property type="molecule type" value="Genomic_DNA"/>
</dbReference>